<evidence type="ECO:0000313" key="4">
    <source>
        <dbReference type="Proteomes" id="UP000604825"/>
    </source>
</evidence>
<accession>A0A811QLR2</accession>
<gene>
    <name evidence="3" type="ORF">NCGR_LOCUS40577</name>
</gene>
<name>A0A811QLR2_9POAL</name>
<evidence type="ECO:0000313" key="3">
    <source>
        <dbReference type="EMBL" id="CAD6257087.1"/>
    </source>
</evidence>
<dbReference type="Pfam" id="PF00891">
    <property type="entry name" value="Methyltransf_2"/>
    <property type="match status" value="1"/>
</dbReference>
<feature type="region of interest" description="Disordered" evidence="1">
    <location>
        <begin position="18"/>
        <end position="79"/>
    </location>
</feature>
<proteinExistence type="predicted"/>
<dbReference type="InterPro" id="IPR029063">
    <property type="entry name" value="SAM-dependent_MTases_sf"/>
</dbReference>
<protein>
    <recommendedName>
        <fullName evidence="2">O-methyltransferase C-terminal domain-containing protein</fullName>
    </recommendedName>
</protein>
<dbReference type="Gene3D" id="3.40.50.150">
    <property type="entry name" value="Vaccinia Virus protein VP39"/>
    <property type="match status" value="1"/>
</dbReference>
<sequence>MAAARPRGSGYSLARLAAGVAAGPRRPRHRRRSGEVAVPRGKWSGRGWTGAYHGSSVGDDGIRDGPSSDGHGSSGYGGHGVHEALVELRARGNDGEAGSSVGVDQEGRDGGWRRRELGVAGNGVCALAVRDDLGRRNATRARRQRRGFSMGDWMKHQQAPAMSLYEMVNGKDMFESIQDDATTRAGFYECMDADTRLVMHAVVSESPAMFHGLTSLVDVGGAVAQPRLPSPAPSHTSTAPSWTDLMLSPRLLPAPD</sequence>
<reference evidence="3" key="1">
    <citation type="submission" date="2020-10" db="EMBL/GenBank/DDBJ databases">
        <authorList>
            <person name="Han B."/>
            <person name="Lu T."/>
            <person name="Zhao Q."/>
            <person name="Huang X."/>
            <person name="Zhao Y."/>
        </authorList>
    </citation>
    <scope>NUCLEOTIDE SEQUENCE</scope>
</reference>
<organism evidence="3 4">
    <name type="scientific">Miscanthus lutarioriparius</name>
    <dbReference type="NCBI Taxonomy" id="422564"/>
    <lineage>
        <taxon>Eukaryota</taxon>
        <taxon>Viridiplantae</taxon>
        <taxon>Streptophyta</taxon>
        <taxon>Embryophyta</taxon>
        <taxon>Tracheophyta</taxon>
        <taxon>Spermatophyta</taxon>
        <taxon>Magnoliopsida</taxon>
        <taxon>Liliopsida</taxon>
        <taxon>Poales</taxon>
        <taxon>Poaceae</taxon>
        <taxon>PACMAD clade</taxon>
        <taxon>Panicoideae</taxon>
        <taxon>Andropogonodae</taxon>
        <taxon>Andropogoneae</taxon>
        <taxon>Saccharinae</taxon>
        <taxon>Miscanthus</taxon>
    </lineage>
</organism>
<evidence type="ECO:0000259" key="2">
    <source>
        <dbReference type="Pfam" id="PF00891"/>
    </source>
</evidence>
<dbReference type="AlphaFoldDB" id="A0A811QLR2"/>
<dbReference type="InterPro" id="IPR001077">
    <property type="entry name" value="COMT_C"/>
</dbReference>
<keyword evidence="4" id="KW-1185">Reference proteome</keyword>
<dbReference type="GO" id="GO:0008171">
    <property type="term" value="F:O-methyltransferase activity"/>
    <property type="evidence" value="ECO:0007669"/>
    <property type="project" value="InterPro"/>
</dbReference>
<evidence type="ECO:0000256" key="1">
    <source>
        <dbReference type="SAM" id="MobiDB-lite"/>
    </source>
</evidence>
<dbReference type="Proteomes" id="UP000604825">
    <property type="component" value="Unassembled WGS sequence"/>
</dbReference>
<dbReference type="EMBL" id="CAJGYO010000010">
    <property type="protein sequence ID" value="CAD6257087.1"/>
    <property type="molecule type" value="Genomic_DNA"/>
</dbReference>
<comment type="caution">
    <text evidence="3">The sequence shown here is derived from an EMBL/GenBank/DDBJ whole genome shotgun (WGS) entry which is preliminary data.</text>
</comment>
<feature type="domain" description="O-methyltransferase C-terminal" evidence="2">
    <location>
        <begin position="150"/>
        <end position="222"/>
    </location>
</feature>